<dbReference type="OrthoDB" id="4062651at2759"/>
<name>A0A834YP07_TETSI</name>
<keyword evidence="1" id="KW-0472">Membrane</keyword>
<dbReference type="GO" id="GO:0004672">
    <property type="term" value="F:protein kinase activity"/>
    <property type="evidence" value="ECO:0007669"/>
    <property type="project" value="InterPro"/>
</dbReference>
<comment type="caution">
    <text evidence="4">The sequence shown here is derived from an EMBL/GenBank/DDBJ whole genome shotgun (WGS) entry which is preliminary data.</text>
</comment>
<proteinExistence type="predicted"/>
<dbReference type="Gene3D" id="3.30.200.20">
    <property type="entry name" value="Phosphorylase Kinase, domain 1"/>
    <property type="match status" value="1"/>
</dbReference>
<dbReference type="PANTHER" id="PTHR48055">
    <property type="entry name" value="LEUCINE-RICH REPEAT RECEPTOR PROTEIN KINASE EMS1"/>
    <property type="match status" value="1"/>
</dbReference>
<dbReference type="GO" id="GO:0016020">
    <property type="term" value="C:membrane"/>
    <property type="evidence" value="ECO:0007669"/>
    <property type="project" value="TreeGrafter"/>
</dbReference>
<keyword evidence="5" id="KW-1185">Reference proteome</keyword>
<dbReference type="PANTHER" id="PTHR48055:SF9">
    <property type="entry name" value="PROTEIN KINASE DOMAIN-CONTAINING PROTEIN"/>
    <property type="match status" value="1"/>
</dbReference>
<dbReference type="EMBL" id="JABCRI010000018">
    <property type="protein sequence ID" value="KAF8390386.1"/>
    <property type="molecule type" value="Genomic_DNA"/>
</dbReference>
<feature type="domain" description="Protein kinase" evidence="3">
    <location>
        <begin position="135"/>
        <end position="492"/>
    </location>
</feature>
<dbReference type="AlphaFoldDB" id="A0A834YP07"/>
<evidence type="ECO:0000256" key="2">
    <source>
        <dbReference type="SAM" id="SignalP"/>
    </source>
</evidence>
<feature type="transmembrane region" description="Helical" evidence="1">
    <location>
        <begin position="243"/>
        <end position="265"/>
    </location>
</feature>
<sequence length="510" mass="55978">MAETIFYFHNWNGINHPKPASSLIFIFIISFSFAVSQPSVTDCILDFRVFSSANTSSCEGSNWGGFLHKNCCRATFLGYLYALGQRANKSGQIFLNSTEQRNCLTSMKSFEGDVFDCGIEKLTSGTGGCSDYSVADVVNKMGDKLKGLAEDCKLPGSDGEGDQACSACLRRWEEMGGSLSHRKELMNVKTDVCKFAVLVSLTSNGIEDEKWVHTIYRCLGEQSLTINEQASDGKNKNKISTGLWILIGGLIGIVVVILIGTWFLLKSRIKSILPPGKDASTDMLPEESGCQKIPIKEVYSATNNLNVLNFIGQGNAGKVYKGILSNGRHVAIKHIINDGYVETFVREPTNILLGANFEAKLSDFGLSKVMDLGQSFVSSEVRGTFGYVDPEYQRNRRVNSYGDVYSFGIVLLQVLSGKRVINLNMKKPMPLDKMAKFLTRGGNITEFADPKLNGEYSVEAFDLTLKLALSCTSLKQQRPSMEQVVIGLEKALDISTRSKAPTPLATPNRA</sequence>
<dbReference type="GO" id="GO:0005524">
    <property type="term" value="F:ATP binding"/>
    <property type="evidence" value="ECO:0007669"/>
    <property type="project" value="InterPro"/>
</dbReference>
<dbReference type="Pfam" id="PF19160">
    <property type="entry name" value="SPARK"/>
    <property type="match status" value="1"/>
</dbReference>
<dbReference type="SUPFAM" id="SSF56112">
    <property type="entry name" value="Protein kinase-like (PK-like)"/>
    <property type="match status" value="1"/>
</dbReference>
<dbReference type="InterPro" id="IPR043891">
    <property type="entry name" value="SPARK"/>
</dbReference>
<dbReference type="InterPro" id="IPR000719">
    <property type="entry name" value="Prot_kinase_dom"/>
</dbReference>
<dbReference type="Proteomes" id="UP000655225">
    <property type="component" value="Unassembled WGS sequence"/>
</dbReference>
<dbReference type="InterPro" id="IPR051564">
    <property type="entry name" value="LRR_receptor-like_kinase"/>
</dbReference>
<evidence type="ECO:0000313" key="4">
    <source>
        <dbReference type="EMBL" id="KAF8390386.1"/>
    </source>
</evidence>
<dbReference type="OMA" id="LIYEICP"/>
<feature type="signal peptide" evidence="2">
    <location>
        <begin position="1"/>
        <end position="34"/>
    </location>
</feature>
<dbReference type="Gene3D" id="1.10.510.10">
    <property type="entry name" value="Transferase(Phosphotransferase) domain 1"/>
    <property type="match status" value="1"/>
</dbReference>
<protein>
    <recommendedName>
        <fullName evidence="3">Protein kinase domain-containing protein</fullName>
    </recommendedName>
</protein>
<reference evidence="4 5" key="1">
    <citation type="submission" date="2020-04" db="EMBL/GenBank/DDBJ databases">
        <title>Plant Genome Project.</title>
        <authorList>
            <person name="Zhang R.-G."/>
        </authorList>
    </citation>
    <scope>NUCLEOTIDE SEQUENCE [LARGE SCALE GENOMIC DNA]</scope>
    <source>
        <strain evidence="4">YNK0</strain>
        <tissue evidence="4">Leaf</tissue>
    </source>
</reference>
<gene>
    <name evidence="4" type="ORF">HHK36_024912</name>
</gene>
<organism evidence="4 5">
    <name type="scientific">Tetracentron sinense</name>
    <name type="common">Spur-leaf</name>
    <dbReference type="NCBI Taxonomy" id="13715"/>
    <lineage>
        <taxon>Eukaryota</taxon>
        <taxon>Viridiplantae</taxon>
        <taxon>Streptophyta</taxon>
        <taxon>Embryophyta</taxon>
        <taxon>Tracheophyta</taxon>
        <taxon>Spermatophyta</taxon>
        <taxon>Magnoliopsida</taxon>
        <taxon>Trochodendrales</taxon>
        <taxon>Trochodendraceae</taxon>
        <taxon>Tetracentron</taxon>
    </lineage>
</organism>
<dbReference type="Pfam" id="PF00069">
    <property type="entry name" value="Pkinase"/>
    <property type="match status" value="1"/>
</dbReference>
<keyword evidence="2" id="KW-0732">Signal</keyword>
<accession>A0A834YP07</accession>
<evidence type="ECO:0000256" key="1">
    <source>
        <dbReference type="SAM" id="Phobius"/>
    </source>
</evidence>
<keyword evidence="1" id="KW-1133">Transmembrane helix</keyword>
<evidence type="ECO:0000259" key="3">
    <source>
        <dbReference type="PROSITE" id="PS50011"/>
    </source>
</evidence>
<feature type="chain" id="PRO_5032346011" description="Protein kinase domain-containing protein" evidence="2">
    <location>
        <begin position="35"/>
        <end position="510"/>
    </location>
</feature>
<dbReference type="PROSITE" id="PS50011">
    <property type="entry name" value="PROTEIN_KINASE_DOM"/>
    <property type="match status" value="1"/>
</dbReference>
<keyword evidence="1" id="KW-0812">Transmembrane</keyword>
<dbReference type="InterPro" id="IPR011009">
    <property type="entry name" value="Kinase-like_dom_sf"/>
</dbReference>
<evidence type="ECO:0000313" key="5">
    <source>
        <dbReference type="Proteomes" id="UP000655225"/>
    </source>
</evidence>